<evidence type="ECO:0000256" key="9">
    <source>
        <dbReference type="PIRNR" id="PIRNR004862"/>
    </source>
</evidence>
<comment type="function">
    <text evidence="9">The M ring may be actively involved in energy transduction.</text>
</comment>
<keyword evidence="7 11" id="KW-0472">Membrane</keyword>
<feature type="transmembrane region" description="Helical" evidence="11">
    <location>
        <begin position="26"/>
        <end position="44"/>
    </location>
</feature>
<keyword evidence="10" id="KW-0175">Coiled coil</keyword>
<keyword evidence="4" id="KW-1003">Cell membrane</keyword>
<name>A0A3G2R4S7_9FIRM</name>
<organism evidence="14 15">
    <name type="scientific">Biomaibacter acetigenes</name>
    <dbReference type="NCBI Taxonomy" id="2316383"/>
    <lineage>
        <taxon>Bacteria</taxon>
        <taxon>Bacillati</taxon>
        <taxon>Bacillota</taxon>
        <taxon>Clostridia</taxon>
        <taxon>Thermosediminibacterales</taxon>
        <taxon>Tepidanaerobacteraceae</taxon>
        <taxon>Biomaibacter</taxon>
    </lineage>
</organism>
<evidence type="ECO:0000256" key="7">
    <source>
        <dbReference type="ARBA" id="ARBA00023136"/>
    </source>
</evidence>
<keyword evidence="8 9" id="KW-0975">Bacterial flagellum</keyword>
<gene>
    <name evidence="14" type="primary">fliF</name>
    <name evidence="14" type="ORF">D2962_07360</name>
</gene>
<evidence type="ECO:0000256" key="10">
    <source>
        <dbReference type="SAM" id="Coils"/>
    </source>
</evidence>
<dbReference type="InterPro" id="IPR045851">
    <property type="entry name" value="AMP-bd_C_sf"/>
</dbReference>
<dbReference type="GO" id="GO:0005886">
    <property type="term" value="C:plasma membrane"/>
    <property type="evidence" value="ECO:0007669"/>
    <property type="project" value="UniProtKB-SubCell"/>
</dbReference>
<dbReference type="InterPro" id="IPR006182">
    <property type="entry name" value="FliF_N_dom"/>
</dbReference>
<keyword evidence="15" id="KW-1185">Reference proteome</keyword>
<evidence type="ECO:0000256" key="3">
    <source>
        <dbReference type="ARBA" id="ARBA00007971"/>
    </source>
</evidence>
<evidence type="ECO:0000256" key="2">
    <source>
        <dbReference type="ARBA" id="ARBA00004651"/>
    </source>
</evidence>
<proteinExistence type="inferred from homology"/>
<evidence type="ECO:0000256" key="1">
    <source>
        <dbReference type="ARBA" id="ARBA00004117"/>
    </source>
</evidence>
<accession>A0A3G2R4S7</accession>
<comment type="subcellular location">
    <subcellularLocation>
        <location evidence="1 9">Bacterial flagellum basal body</location>
    </subcellularLocation>
    <subcellularLocation>
        <location evidence="2">Cell membrane</location>
        <topology evidence="2">Multi-pass membrane protein</topology>
    </subcellularLocation>
</comment>
<keyword evidence="14" id="KW-0282">Flagellum</keyword>
<dbReference type="Gene3D" id="3.30.300.30">
    <property type="match status" value="1"/>
</dbReference>
<dbReference type="InterPro" id="IPR000067">
    <property type="entry name" value="FlgMring_FliF"/>
</dbReference>
<dbReference type="PRINTS" id="PR01009">
    <property type="entry name" value="FLGMRINGFLIF"/>
</dbReference>
<dbReference type="PANTHER" id="PTHR30046">
    <property type="entry name" value="FLAGELLAR M-RING PROTEIN"/>
    <property type="match status" value="1"/>
</dbReference>
<dbReference type="PANTHER" id="PTHR30046:SF0">
    <property type="entry name" value="FLAGELLAR M-RING PROTEIN"/>
    <property type="match status" value="1"/>
</dbReference>
<dbReference type="GO" id="GO:0071973">
    <property type="term" value="P:bacterial-type flagellum-dependent cell motility"/>
    <property type="evidence" value="ECO:0007669"/>
    <property type="project" value="InterPro"/>
</dbReference>
<dbReference type="Proteomes" id="UP000280960">
    <property type="component" value="Chromosome"/>
</dbReference>
<feature type="coiled-coil region" evidence="10">
    <location>
        <begin position="414"/>
        <end position="479"/>
    </location>
</feature>
<evidence type="ECO:0000256" key="8">
    <source>
        <dbReference type="ARBA" id="ARBA00023143"/>
    </source>
</evidence>
<keyword evidence="14" id="KW-0969">Cilium</keyword>
<keyword evidence="14" id="KW-0966">Cell projection</keyword>
<dbReference type="RefSeq" id="WP_122014608.1">
    <property type="nucleotide sequence ID" value="NZ_CP033169.1"/>
</dbReference>
<evidence type="ECO:0000259" key="12">
    <source>
        <dbReference type="Pfam" id="PF01514"/>
    </source>
</evidence>
<feature type="domain" description="Flagellar M-ring N-terminal" evidence="12">
    <location>
        <begin position="45"/>
        <end position="222"/>
    </location>
</feature>
<dbReference type="InterPro" id="IPR013556">
    <property type="entry name" value="Flag_M-ring_C"/>
</dbReference>
<protein>
    <recommendedName>
        <fullName evidence="9">Flagellar M-ring protein</fullName>
    </recommendedName>
</protein>
<sequence>MDFFKKLWQQVSDFWLSRNRAQKIKISLSAFFMIGAISFLIFLLNRPTYAPLYVNLDARDAGDIVKKLDDAKIAYKLEDGGRSILVDPKQVYKTRIMLAQEGLPKGGVMDFSDVFNKTKLGTTDWERQLQYNQALQGELTRTIEEMAEVDSARIHIVQPEKSLFIETGSKSEPSAAVFLKLKPGAQITEEEVKGIINLISHSVEGMKPENVTVIDDYGRILSNIPLSQDDNAKEVVNSQLTIQNNFQKQLQASVQSLLEQVFGPGNVVVRVSAKLNFDKKIVENKLFSPVNKDTGEGILRSVQDLREHFAGTGNVPGGVPGVDTNVPGYQQVNAGNSEYQKSDVTRNYEINESHENLTVAPGAVDKLTVSVVVNRTLNDNDKDAISRLVGNAIGYDPQRDQISVEGMTFNNDLVTAITNEMNNLKQQRANQRNLIFIGAGLLTAILFGTYSFITVRRRRKREEERIARELAEAQEAAAQQAASQTTETTRNDVYASIEKLARRKPEDVARLLKTWLNED</sequence>
<keyword evidence="5 11" id="KW-0812">Transmembrane</keyword>
<evidence type="ECO:0000313" key="14">
    <source>
        <dbReference type="EMBL" id="AYO30463.1"/>
    </source>
</evidence>
<dbReference type="InterPro" id="IPR043427">
    <property type="entry name" value="YscJ/FliF"/>
</dbReference>
<dbReference type="PIRSF" id="PIRSF004862">
    <property type="entry name" value="FliF"/>
    <property type="match status" value="1"/>
</dbReference>
<evidence type="ECO:0000256" key="11">
    <source>
        <dbReference type="SAM" id="Phobius"/>
    </source>
</evidence>
<dbReference type="AlphaFoldDB" id="A0A3G2R4S7"/>
<dbReference type="Pfam" id="PF08345">
    <property type="entry name" value="YscJ_FliF_C"/>
    <property type="match status" value="1"/>
</dbReference>
<evidence type="ECO:0000259" key="13">
    <source>
        <dbReference type="Pfam" id="PF08345"/>
    </source>
</evidence>
<dbReference type="Pfam" id="PF01514">
    <property type="entry name" value="YscJ_FliF"/>
    <property type="match status" value="1"/>
</dbReference>
<feature type="transmembrane region" description="Helical" evidence="11">
    <location>
        <begin position="434"/>
        <end position="455"/>
    </location>
</feature>
<evidence type="ECO:0000256" key="6">
    <source>
        <dbReference type="ARBA" id="ARBA00022989"/>
    </source>
</evidence>
<evidence type="ECO:0000256" key="5">
    <source>
        <dbReference type="ARBA" id="ARBA00022692"/>
    </source>
</evidence>
<evidence type="ECO:0000313" key="15">
    <source>
        <dbReference type="Proteomes" id="UP000280960"/>
    </source>
</evidence>
<dbReference type="EMBL" id="CP033169">
    <property type="protein sequence ID" value="AYO30463.1"/>
    <property type="molecule type" value="Genomic_DNA"/>
</dbReference>
<dbReference type="GO" id="GO:0003774">
    <property type="term" value="F:cytoskeletal motor activity"/>
    <property type="evidence" value="ECO:0007669"/>
    <property type="project" value="InterPro"/>
</dbReference>
<reference evidence="14 15" key="1">
    <citation type="submission" date="2018-10" db="EMBL/GenBank/DDBJ databases">
        <authorList>
            <person name="Zhang X."/>
        </authorList>
    </citation>
    <scope>NUCLEOTIDE SEQUENCE [LARGE SCALE GENOMIC DNA]</scope>
    <source>
        <strain evidence="14 15">SK-G1</strain>
    </source>
</reference>
<dbReference type="NCBIfam" id="TIGR00206">
    <property type="entry name" value="fliF"/>
    <property type="match status" value="1"/>
</dbReference>
<keyword evidence="6 11" id="KW-1133">Transmembrane helix</keyword>
<dbReference type="GO" id="GO:0009431">
    <property type="term" value="C:bacterial-type flagellum basal body, MS ring"/>
    <property type="evidence" value="ECO:0007669"/>
    <property type="project" value="InterPro"/>
</dbReference>
<comment type="similarity">
    <text evidence="3 9">Belongs to the FliF family.</text>
</comment>
<dbReference type="KEGG" id="bacg:D2962_07360"/>
<feature type="domain" description="Flagellar M-ring C-terminal" evidence="13">
    <location>
        <begin position="258"/>
        <end position="409"/>
    </location>
</feature>
<evidence type="ECO:0000256" key="4">
    <source>
        <dbReference type="ARBA" id="ARBA00022475"/>
    </source>
</evidence>